<organism evidence="1 2">
    <name type="scientific">Phytophthora aleatoria</name>
    <dbReference type="NCBI Taxonomy" id="2496075"/>
    <lineage>
        <taxon>Eukaryota</taxon>
        <taxon>Sar</taxon>
        <taxon>Stramenopiles</taxon>
        <taxon>Oomycota</taxon>
        <taxon>Peronosporomycetes</taxon>
        <taxon>Peronosporales</taxon>
        <taxon>Peronosporaceae</taxon>
        <taxon>Phytophthora</taxon>
    </lineage>
</organism>
<gene>
    <name evidence="1" type="ORF">JG688_00007767</name>
</gene>
<reference evidence="1" key="1">
    <citation type="submission" date="2021-01" db="EMBL/GenBank/DDBJ databases">
        <title>Phytophthora aleatoria, a newly-described species from Pinus radiata is distinct from Phytophthora cactorum isolates based on comparative genomics.</title>
        <authorList>
            <person name="Mcdougal R."/>
            <person name="Panda P."/>
            <person name="Williams N."/>
            <person name="Studholme D.J."/>
        </authorList>
    </citation>
    <scope>NUCLEOTIDE SEQUENCE</scope>
    <source>
        <strain evidence="1">NZFS 4037</strain>
    </source>
</reference>
<name>A0A8J5IV21_9STRA</name>
<dbReference type="Proteomes" id="UP000709295">
    <property type="component" value="Unassembled WGS sequence"/>
</dbReference>
<dbReference type="EMBL" id="JAENGY010000384">
    <property type="protein sequence ID" value="KAG6964293.1"/>
    <property type="molecule type" value="Genomic_DNA"/>
</dbReference>
<proteinExistence type="predicted"/>
<sequence length="120" mass="13976">RGSLCAVLGQYPAYLALRQLLVDADSETDDNDNDLFYCVIASHRYLPILNAGDWRPERIFRMDLMRARRDLRLRPRLRTLLLHSIEERPVFAREPSKPEQAPVQLQLDFPLSATFGPRNR</sequence>
<keyword evidence="2" id="KW-1185">Reference proteome</keyword>
<evidence type="ECO:0000313" key="1">
    <source>
        <dbReference type="EMBL" id="KAG6964293.1"/>
    </source>
</evidence>
<evidence type="ECO:0000313" key="2">
    <source>
        <dbReference type="Proteomes" id="UP000709295"/>
    </source>
</evidence>
<feature type="non-terminal residue" evidence="1">
    <location>
        <position position="1"/>
    </location>
</feature>
<protein>
    <submittedName>
        <fullName evidence="1">Uncharacterized protein</fullName>
    </submittedName>
</protein>
<comment type="caution">
    <text evidence="1">The sequence shown here is derived from an EMBL/GenBank/DDBJ whole genome shotgun (WGS) entry which is preliminary data.</text>
</comment>
<dbReference type="AlphaFoldDB" id="A0A8J5IV21"/>
<accession>A0A8J5IV21</accession>